<dbReference type="NCBIfam" id="NF047797">
    <property type="entry name" value="glminPNH3LysDgaE"/>
    <property type="match status" value="1"/>
</dbReference>
<keyword evidence="15" id="KW-0808">Transferase</keyword>
<evidence type="ECO:0000313" key="17">
    <source>
        <dbReference type="EMBL" id="TJF69377.1"/>
    </source>
</evidence>
<dbReference type="InterPro" id="IPR006337">
    <property type="entry name" value="DgaE-like"/>
</dbReference>
<dbReference type="EMBL" id="WOET01000004">
    <property type="protein sequence ID" value="MUM72074.1"/>
    <property type="molecule type" value="Genomic_DNA"/>
</dbReference>
<dbReference type="EMBL" id="WTRN01000063">
    <property type="protein sequence ID" value="MWT84915.1"/>
    <property type="molecule type" value="Genomic_DNA"/>
</dbReference>
<dbReference type="InterPro" id="IPR018319">
    <property type="entry name" value="SelA-like"/>
</dbReference>
<evidence type="ECO:0000313" key="20">
    <source>
        <dbReference type="Proteomes" id="UP000248865"/>
    </source>
</evidence>
<evidence type="ECO:0000313" key="29">
    <source>
        <dbReference type="Proteomes" id="UP000523388"/>
    </source>
</evidence>
<reference evidence="9 27" key="9">
    <citation type="submission" date="2019-11" db="EMBL/GenBank/DDBJ databases">
        <title>Whole genome sequence analysis of environmental Escherichia coli from the feces of straw-necked ibis (Threskiornis spinicollis) nesting on inland wetlands.</title>
        <authorList>
            <person name="Wyrsch E.R."/>
            <person name="Roy Chowdhury P."/>
            <person name="Wallis L."/>
            <person name="Cummins M.L."/>
            <person name="Zingali T."/>
            <person name="Brandis K.J."/>
            <person name="Djordjevic S.P."/>
        </authorList>
    </citation>
    <scope>NUCLEOTIDE SEQUENCE [LARGE SCALE GENOMIC DNA]</scope>
    <source>
        <strain evidence="9 27">IBS12</strain>
    </source>
</reference>
<dbReference type="InterPro" id="IPR015421">
    <property type="entry name" value="PyrdxlP-dep_Trfase_major"/>
</dbReference>
<reference evidence="11 25" key="11">
    <citation type="submission" date="2019-12" db="EMBL/GenBank/DDBJ databases">
        <title>Enteriobacteria Tanzani isolates_8377-8380.</title>
        <authorList>
            <person name="Subbiah M."/>
            <person name="Call D."/>
        </authorList>
    </citation>
    <scope>NUCLEOTIDE SEQUENCE [LARGE SCALE GENOMIC DNA]</scope>
    <source>
        <strain evidence="11 25">8378wC7</strain>
    </source>
</reference>
<dbReference type="OMA" id="GKKTWIA"/>
<dbReference type="RefSeq" id="WP_000193113.1">
    <property type="nucleotide sequence ID" value="NZ_AP018796.1"/>
</dbReference>
<dbReference type="Proteomes" id="UP000281900">
    <property type="component" value="Chromosome"/>
</dbReference>
<dbReference type="Proteomes" id="UP000036331">
    <property type="component" value="Unassembled WGS sequence"/>
</dbReference>
<reference evidence="7 28" key="12">
    <citation type="submission" date="2020-05" db="EMBL/GenBank/DDBJ databases">
        <title>Epidemiological investigations into extended-spectrum beta-lactam resistant Escherichia coli ST457 carried by Australian Silver gulls identified clonal lineages that cause ExPEC disease.</title>
        <authorList>
            <person name="Nesporova K."/>
            <person name="Wyrsch E.R."/>
            <person name="Valcek A."/>
            <person name="Bitar I."/>
            <person name="Chaw K."/>
            <person name="Harris P."/>
            <person name="Hrabak J."/>
            <person name="Djordjevic S.P."/>
            <person name="Dolejska M."/>
        </authorList>
    </citation>
    <scope>NUCLEOTIDE SEQUENCE [LARGE SCALE GENOMIC DNA]</scope>
    <source>
        <strain evidence="7 28">CE1966</strain>
    </source>
</reference>
<evidence type="ECO:0000256" key="3">
    <source>
        <dbReference type="ARBA" id="ARBA00044507"/>
    </source>
</evidence>
<dbReference type="EMBL" id="UGFO01000006">
    <property type="protein sequence ID" value="STN13268.1"/>
    <property type="molecule type" value="Genomic_DNA"/>
</dbReference>
<dbReference type="EMBL" id="QFSS01000014">
    <property type="protein sequence ID" value="PZZ72730.1"/>
    <property type="molecule type" value="Genomic_DNA"/>
</dbReference>
<dbReference type="EMBL" id="UGCD01000002">
    <property type="protein sequence ID" value="STI15909.1"/>
    <property type="molecule type" value="Genomic_DNA"/>
</dbReference>
<dbReference type="AlphaFoldDB" id="A0A0C2DQ92"/>
<evidence type="ECO:0000313" key="11">
    <source>
        <dbReference type="EMBL" id="MWT84915.1"/>
    </source>
</evidence>
<feature type="modified residue" description="N6-(pyridoxal phosphate)lysine" evidence="4">
    <location>
        <position position="213"/>
    </location>
</feature>
<reference evidence="5 23" key="6">
    <citation type="submission" date="2018-07" db="EMBL/GenBank/DDBJ databases">
        <title>Genomic analysis of colistin resistant EHEC isolated from cattle in Japan.</title>
        <authorList>
            <person name="Kusumoto M."/>
            <person name="Misumi W."/>
            <person name="Ogura Y."/>
            <person name="Hayashi T."/>
            <person name="Akiba M."/>
        </authorList>
    </citation>
    <scope>NUCLEOTIDE SEQUENCE [LARGE SCALE GENOMIC DNA]</scope>
    <source>
        <strain evidence="5 23">E2863</strain>
    </source>
</reference>
<dbReference type="EMBL" id="PITP01000002">
    <property type="protein sequence ID" value="PKD91832.1"/>
    <property type="molecule type" value="Genomic_DNA"/>
</dbReference>
<dbReference type="Proteomes" id="UP000480485">
    <property type="component" value="Unassembled WGS sequence"/>
</dbReference>
<protein>
    <submittedName>
        <fullName evidence="6">D-glucosaminate-6-phosphate ammonia lyase</fullName>
    </submittedName>
    <submittedName>
        <fullName evidence="13 15">Pyridoxal phosphate-dependent enzyme</fullName>
        <ecNumber evidence="15">2.9.1.1</ecNumber>
    </submittedName>
    <submittedName>
        <fullName evidence="12">Selenocysteine synthase</fullName>
    </submittedName>
    <submittedName>
        <fullName evidence="5">Transferase</fullName>
    </submittedName>
</protein>
<dbReference type="Gene3D" id="3.40.640.10">
    <property type="entry name" value="Type I PLP-dependent aspartate aminotransferase-like (Major domain)"/>
    <property type="match status" value="1"/>
</dbReference>
<dbReference type="SUPFAM" id="SSF53383">
    <property type="entry name" value="PLP-dependent transferases"/>
    <property type="match status" value="1"/>
</dbReference>
<organism evidence="15 21">
    <name type="scientific">Escherichia coli</name>
    <dbReference type="NCBI Taxonomy" id="562"/>
    <lineage>
        <taxon>Bacteria</taxon>
        <taxon>Pseudomonadati</taxon>
        <taxon>Pseudomonadota</taxon>
        <taxon>Gammaproteobacteria</taxon>
        <taxon>Enterobacterales</taxon>
        <taxon>Enterobacteriaceae</taxon>
        <taxon>Escherichia</taxon>
    </lineage>
</organism>
<dbReference type="GO" id="GO:0016829">
    <property type="term" value="F:lyase activity"/>
    <property type="evidence" value="ECO:0007669"/>
    <property type="project" value="UniProtKB-KW"/>
</dbReference>
<reference evidence="12 18" key="1">
    <citation type="journal article" date="2015" name="Genome Announc.">
        <title>Draft Genome Sequences of Human-Pathogenic Escherichia coli O26:H11 Strains Carrying the stx2 Gene Only and Circulating in France.</title>
        <authorList>
            <person name="Delannoy S."/>
            <person name="Mariani-Kurkdjian P."/>
            <person name="Bonacorsi S."/>
            <person name="Liguori S."/>
            <person name="Ison S.A."/>
            <person name="Fach P."/>
        </authorList>
    </citation>
    <scope>NUCLEOTIDE SEQUENCE [LARGE SCALE GENOMIC DNA]</scope>
    <source>
        <strain evidence="12 18">34870</strain>
    </source>
</reference>
<keyword evidence="2 4" id="KW-0663">Pyridoxal phosphate</keyword>
<evidence type="ECO:0000313" key="7">
    <source>
        <dbReference type="EMBL" id="MBA1884655.1"/>
    </source>
</evidence>
<comment type="similarity">
    <text evidence="3">Belongs to the SelA family.</text>
</comment>
<evidence type="ECO:0000313" key="24">
    <source>
        <dbReference type="Proteomes" id="UP000305093"/>
    </source>
</evidence>
<dbReference type="Proteomes" id="UP000305093">
    <property type="component" value="Unassembled WGS sequence"/>
</dbReference>
<reference evidence="17 24" key="8">
    <citation type="submission" date="2018-12" db="EMBL/GenBank/DDBJ databases">
        <title>Food and Water Safety Consortium.</title>
        <authorList>
            <person name="Tyson S."/>
            <person name="Peterson C.-L."/>
            <person name="Olson A."/>
            <person name="Tyler S."/>
            <person name="Cabral J."/>
            <person name="Lynch T."/>
            <person name="Knox N."/>
            <person name="Van Domselaar G."/>
            <person name="Graham M."/>
        </authorList>
    </citation>
    <scope>NUCLEOTIDE SEQUENCE [LARGE SCALE GENOMIC DNA]</scope>
    <source>
        <strain evidence="17 24">FWSEC0419</strain>
    </source>
</reference>
<dbReference type="Proteomes" id="UP000490727">
    <property type="component" value="Unassembled WGS sequence"/>
</dbReference>
<dbReference type="Proteomes" id="UP000523388">
    <property type="component" value="Unassembled WGS sequence"/>
</dbReference>
<reference evidence="21 22" key="5">
    <citation type="submission" date="2018-06" db="EMBL/GenBank/DDBJ databases">
        <authorList>
            <consortium name="Pathogen Informatics"/>
            <person name="Doyle S."/>
        </authorList>
    </citation>
    <scope>NUCLEOTIDE SEQUENCE [LARGE SCALE GENOMIC DNA]</scope>
    <source>
        <strain evidence="15 21">NCTC10865</strain>
        <strain evidence="16 22">NCTC8960</strain>
    </source>
</reference>
<reference evidence="12" key="2">
    <citation type="submission" date="2017-03" db="EMBL/GenBank/DDBJ databases">
        <title>The mobilome is the main driver of stx2-positive O26:H11 Escherichia coli strains evolution.</title>
        <authorList>
            <person name="Delannoy S."/>
            <person name="Mariani-Kurkdjian P."/>
            <person name="Webb H.E."/>
            <person name="Bonacorsi S."/>
            <person name="Fach P."/>
        </authorList>
    </citation>
    <scope>NUCLEOTIDE SEQUENCE</scope>
    <source>
        <strain evidence="12">34870</strain>
    </source>
</reference>
<dbReference type="NCBIfam" id="TIGR01437">
    <property type="entry name" value="selA_rel"/>
    <property type="match status" value="1"/>
</dbReference>
<dbReference type="EMBL" id="RROO01000009">
    <property type="protein sequence ID" value="TJF69377.1"/>
    <property type="molecule type" value="Genomic_DNA"/>
</dbReference>
<accession>A0A0C2DQ92</accession>
<evidence type="ECO:0000313" key="13">
    <source>
        <dbReference type="EMBL" id="PKD91832.1"/>
    </source>
</evidence>
<evidence type="ECO:0000313" key="26">
    <source>
        <dbReference type="Proteomes" id="UP000487258"/>
    </source>
</evidence>
<reference evidence="8" key="13">
    <citation type="submission" date="2020-06" db="EMBL/GenBank/DDBJ databases">
        <title>REHAB project genomes.</title>
        <authorList>
            <person name="Shaw L.P."/>
        </authorList>
    </citation>
    <scope>NUCLEOTIDE SEQUENCE</scope>
    <source>
        <strain evidence="8">RHBSTW-00474</strain>
    </source>
</reference>
<reference evidence="10 26" key="10">
    <citation type="submission" date="2019-12" db="EMBL/GenBank/DDBJ databases">
        <title>Enteriobacteria Tanzani isolates_10432.</title>
        <authorList>
            <person name="Subbiah M."/>
            <person name="Call D."/>
        </authorList>
    </citation>
    <scope>NUCLEOTIDE SEQUENCE [LARGE SCALE GENOMIC DNA]</scope>
    <source>
        <strain evidence="10 26">10432wF6</strain>
    </source>
</reference>
<reference evidence="13 19" key="3">
    <citation type="submission" date="2017-12" db="EMBL/GenBank/DDBJ databases">
        <title>Rapid rising of carbapenem-resistant Enterobacteriaceae(CRE) and emergence of colistin resistance genemcr-1 in CRE in the hospital of Henan, China.</title>
        <authorList>
            <person name="Sun Q."/>
            <person name="Zhang R."/>
            <person name="Li Y."/>
            <person name="Shen Y."/>
            <person name="Zhang Y."/>
            <person name="Yang J."/>
            <person name="Shu L."/>
            <person name="Zhou H."/>
            <person name="Wang Y."/>
            <person name="Wang B."/>
            <person name="Shen Z."/>
        </authorList>
    </citation>
    <scope>NUCLEOTIDE SEQUENCE [LARGE SCALE GENOMIC DNA]</scope>
    <source>
        <strain evidence="13 19">3512</strain>
    </source>
</reference>
<dbReference type="EMBL" id="AASCJS010000027">
    <property type="protein sequence ID" value="EFA9847483.1"/>
    <property type="molecule type" value="Genomic_DNA"/>
</dbReference>
<dbReference type="Proteomes" id="UP000622722">
    <property type="component" value="Unassembled WGS sequence"/>
</dbReference>
<comment type="cofactor">
    <cofactor evidence="1 4">
        <name>pyridoxal 5'-phosphate</name>
        <dbReference type="ChEBI" id="CHEBI:597326"/>
    </cofactor>
</comment>
<dbReference type="Proteomes" id="UP000233549">
    <property type="component" value="Unassembled WGS sequence"/>
</dbReference>
<dbReference type="EC" id="2.9.1.1" evidence="15"/>
<dbReference type="EMBL" id="JABXPW010000023">
    <property type="protein sequence ID" value="MBA7722447.1"/>
    <property type="molecule type" value="Genomic_DNA"/>
</dbReference>
<dbReference type="Proteomes" id="UP000523197">
    <property type="component" value="Unassembled WGS sequence"/>
</dbReference>
<evidence type="ECO:0000313" key="14">
    <source>
        <dbReference type="EMBL" id="PZZ72730.1"/>
    </source>
</evidence>
<dbReference type="FunFam" id="3.40.640.10:FF:000056">
    <property type="entry name" value="SelA-like pyridoxal phosphate-dependent enzyme"/>
    <property type="match status" value="1"/>
</dbReference>
<evidence type="ECO:0000256" key="1">
    <source>
        <dbReference type="ARBA" id="ARBA00001933"/>
    </source>
</evidence>
<evidence type="ECO:0000256" key="2">
    <source>
        <dbReference type="ARBA" id="ARBA00022898"/>
    </source>
</evidence>
<dbReference type="PANTHER" id="PTHR32328:SF0">
    <property type="entry name" value="L-SERYL-TRNA(SEC) SELENIUM TRANSFERASE"/>
    <property type="match status" value="1"/>
</dbReference>
<dbReference type="Proteomes" id="UP000254159">
    <property type="component" value="Unassembled WGS sequence"/>
</dbReference>
<evidence type="ECO:0000313" key="25">
    <source>
        <dbReference type="Proteomes" id="UP000480485"/>
    </source>
</evidence>
<dbReference type="InterPro" id="IPR015424">
    <property type="entry name" value="PyrdxlP-dep_Trfase"/>
</dbReference>
<dbReference type="Proteomes" id="UP000248865">
    <property type="component" value="Unassembled WGS sequence"/>
</dbReference>
<sequence>MTQNIYQQLGLKQVINACGKMTILGVSSVAPEVMQATARAASSFVEIDQLVDKTGELVSRFTGAEDSYVTSCASAGIAIAVAAAITRGDKARVALMPDSSGMANEVVMLRGHNVDYGASILSAIRLGGGRVVEVGSSNLAALWQLESAITDATAALLYVKSHHCVQKGMLNIEDFAHVAQMYNLPLIVDAAAEEDLRAWVVSGADMVVYSGAKAFNAPTSGFITGKKIWIAACKAQHHGIARAMKIGKENMVGLVYALENYHQGQAVITAEQLQPVVEAISAIHGLTADIEQDEAGRAIWRIRIRVNAQELGVDARVVEAQLRGGDIAIYARRYNLHQGVFSLDPRTVAEGEMALIVARLKEIADHAKD</sequence>
<dbReference type="Proteomes" id="UP000487258">
    <property type="component" value="Unassembled WGS sequence"/>
</dbReference>
<dbReference type="Proteomes" id="UP000255057">
    <property type="component" value="Unassembled WGS sequence"/>
</dbReference>
<evidence type="ECO:0000313" key="6">
    <source>
        <dbReference type="EMBL" id="EFA9847483.1"/>
    </source>
</evidence>
<dbReference type="GO" id="GO:0004125">
    <property type="term" value="F:L-seryl-tRNA(Sec) selenium transferase activity"/>
    <property type="evidence" value="ECO:0007669"/>
    <property type="project" value="UniProtKB-EC"/>
</dbReference>
<evidence type="ECO:0000313" key="8">
    <source>
        <dbReference type="EMBL" id="MBA7722447.1"/>
    </source>
</evidence>
<evidence type="ECO:0000313" key="18">
    <source>
        <dbReference type="Proteomes" id="UP000036331"/>
    </source>
</evidence>
<evidence type="ECO:0000313" key="9">
    <source>
        <dbReference type="EMBL" id="MUM72074.1"/>
    </source>
</evidence>
<dbReference type="EMBL" id="WTMY01000020">
    <property type="protein sequence ID" value="MWL44751.1"/>
    <property type="molecule type" value="Genomic_DNA"/>
</dbReference>
<dbReference type="EMBL" id="AP018802">
    <property type="protein sequence ID" value="BBF55101.1"/>
    <property type="molecule type" value="Genomic_DNA"/>
</dbReference>
<evidence type="ECO:0000313" key="15">
    <source>
        <dbReference type="EMBL" id="STI15909.1"/>
    </source>
</evidence>
<proteinExistence type="inferred from homology"/>
<dbReference type="Pfam" id="PF03841">
    <property type="entry name" value="SelA"/>
    <property type="match status" value="1"/>
</dbReference>
<gene>
    <name evidence="15" type="primary">selA_2</name>
    <name evidence="6" type="synonym">dgaE</name>
    <name evidence="12" type="ORF">ABE91_011585</name>
    <name evidence="6" type="ORF">C1Q91_003932</name>
    <name evidence="17" type="ORF">C9194_06515</name>
    <name evidence="13" type="ORF">CWS33_02195</name>
    <name evidence="14" type="ORF">DIV22_04830</name>
    <name evidence="5" type="ORF">E2863_03645</name>
    <name evidence="9" type="ORF">GNZ05_07860</name>
    <name evidence="11" type="ORF">GP954_06990</name>
    <name evidence="10" type="ORF">GQM04_04200</name>
    <name evidence="7" type="ORF">HLX92_00570</name>
    <name evidence="8" type="ORF">HV209_28530</name>
    <name evidence="15" type="ORF">NCTC10865_01142</name>
    <name evidence="16" type="ORF">NCTC8960_03592</name>
</gene>
<evidence type="ECO:0000313" key="21">
    <source>
        <dbReference type="Proteomes" id="UP000254159"/>
    </source>
</evidence>
<evidence type="ECO:0000313" key="27">
    <source>
        <dbReference type="Proteomes" id="UP000490727"/>
    </source>
</evidence>
<evidence type="ECO:0000313" key="23">
    <source>
        <dbReference type="Proteomes" id="UP000281900"/>
    </source>
</evidence>
<evidence type="ECO:0000313" key="16">
    <source>
        <dbReference type="EMBL" id="STN13268.1"/>
    </source>
</evidence>
<evidence type="ECO:0000313" key="10">
    <source>
        <dbReference type="EMBL" id="MWL44751.1"/>
    </source>
</evidence>
<reference evidence="6 29" key="7">
    <citation type="submission" date="2018-08" db="EMBL/GenBank/DDBJ databases">
        <authorList>
            <consortium name="GenomeTrakr network: Whole genome sequencing for foodborne pathogen traceback"/>
        </authorList>
    </citation>
    <scope>NUCLEOTIDE SEQUENCE [LARGE SCALE GENOMIC DNA]</scope>
    <source>
        <strain evidence="6 29">AZ-TG102963</strain>
    </source>
</reference>
<dbReference type="PANTHER" id="PTHR32328">
    <property type="entry name" value="L-SERYL-TRNA(SEC) SELENIUM TRANSFERASE"/>
    <property type="match status" value="1"/>
</dbReference>
<evidence type="ECO:0000313" key="12">
    <source>
        <dbReference type="EMBL" id="PBN75701.1"/>
    </source>
</evidence>
<evidence type="ECO:0000313" key="22">
    <source>
        <dbReference type="Proteomes" id="UP000255057"/>
    </source>
</evidence>
<evidence type="ECO:0000313" key="19">
    <source>
        <dbReference type="Proteomes" id="UP000233549"/>
    </source>
</evidence>
<name>A0A0C2DQ92_ECOLX</name>
<dbReference type="EMBL" id="JABFNF010000001">
    <property type="protein sequence ID" value="MBA1884655.1"/>
    <property type="molecule type" value="Genomic_DNA"/>
</dbReference>
<keyword evidence="6" id="KW-0456">Lyase</keyword>
<evidence type="ECO:0000313" key="5">
    <source>
        <dbReference type="EMBL" id="BBF55101.1"/>
    </source>
</evidence>
<evidence type="ECO:0000256" key="4">
    <source>
        <dbReference type="PIRSR" id="PIRSR618319-50"/>
    </source>
</evidence>
<evidence type="ECO:0000313" key="28">
    <source>
        <dbReference type="Proteomes" id="UP000523197"/>
    </source>
</evidence>
<reference evidence="14 20" key="4">
    <citation type="submission" date="2018-05" db="EMBL/GenBank/DDBJ databases">
        <title>Genomic sequencing of EHEC O26 New European Clone.</title>
        <authorList>
            <person name="Karnisova L."/>
            <person name="Nunvar J."/>
            <person name="Marejkova M."/>
            <person name="Mellmann A."/>
            <person name="Drevinek P."/>
            <person name="Blahova K."/>
            <person name="Bielaszewska M."/>
        </authorList>
    </citation>
    <scope>NUCLEOTIDE SEQUENCE [LARGE SCALE GENOMIC DNA]</scope>
    <source>
        <strain evidence="14 20">14-391</strain>
    </source>
</reference>
<dbReference type="EMBL" id="LDXE02000002">
    <property type="protein sequence ID" value="PBN75701.1"/>
    <property type="molecule type" value="Genomic_DNA"/>
</dbReference>